<dbReference type="InterPro" id="IPR016039">
    <property type="entry name" value="Thiolase-like"/>
</dbReference>
<organism evidence="2 3">
    <name type="scientific">Pseudofrankia inefficax (strain DSM 45817 / CECT 9037 / DDB 130130 / EuI1c)</name>
    <name type="common">Frankia inefficax</name>
    <dbReference type="NCBI Taxonomy" id="298654"/>
    <lineage>
        <taxon>Bacteria</taxon>
        <taxon>Bacillati</taxon>
        <taxon>Actinomycetota</taxon>
        <taxon>Actinomycetes</taxon>
        <taxon>Frankiales</taxon>
        <taxon>Frankiaceae</taxon>
        <taxon>Pseudofrankia</taxon>
    </lineage>
</organism>
<dbReference type="PIRSF" id="PIRSF000429">
    <property type="entry name" value="Ac-CoA_Ac_transf"/>
    <property type="match status" value="1"/>
</dbReference>
<dbReference type="InterPro" id="IPR055140">
    <property type="entry name" value="Thiolase_C_2"/>
</dbReference>
<dbReference type="Pfam" id="PF22691">
    <property type="entry name" value="Thiolase_C_1"/>
    <property type="match status" value="1"/>
</dbReference>
<evidence type="ECO:0000259" key="1">
    <source>
        <dbReference type="Pfam" id="PF22691"/>
    </source>
</evidence>
<keyword evidence="3" id="KW-1185">Reference proteome</keyword>
<dbReference type="InParanoid" id="E3JAJ7"/>
<dbReference type="InterPro" id="IPR002155">
    <property type="entry name" value="Thiolase"/>
</dbReference>
<evidence type="ECO:0000313" key="2">
    <source>
        <dbReference type="EMBL" id="ADP82189.1"/>
    </source>
</evidence>
<dbReference type="HOGENOM" id="CLU_035425_2_0_11"/>
<proteinExistence type="predicted"/>
<dbReference type="Gene3D" id="3.40.47.10">
    <property type="match status" value="1"/>
</dbReference>
<dbReference type="PANTHER" id="PTHR42870:SF1">
    <property type="entry name" value="NON-SPECIFIC LIPID-TRANSFER PROTEIN-LIKE 2"/>
    <property type="match status" value="1"/>
</dbReference>
<dbReference type="Proteomes" id="UP000002484">
    <property type="component" value="Chromosome"/>
</dbReference>
<dbReference type="SUPFAM" id="SSF53901">
    <property type="entry name" value="Thiolase-like"/>
    <property type="match status" value="2"/>
</dbReference>
<dbReference type="GO" id="GO:0016747">
    <property type="term" value="F:acyltransferase activity, transferring groups other than amino-acyl groups"/>
    <property type="evidence" value="ECO:0007669"/>
    <property type="project" value="InterPro"/>
</dbReference>
<dbReference type="OrthoDB" id="3208853at2"/>
<name>E3JAJ7_PSEI1</name>
<sequence>MSGGGLGGRTAIVGIGATEFSQDAGRSETRLATEAILAALADAGLSTDDVDGLVSYTIDPVEETELVRALGIPEVGWSSRVPYGGAGSQGVLLHAAAAVASGAADVVVAYRAVRARSGARRFGAAKAGGATSSHSGTTAGQWCAPYGILTPASWMSLNATRYMHAFDVTNEDFGRAVVGLRAYAATNPAARFFGRPITLDDHQASRWIAEPAIRLFDCCQETDGAIALVITSRDRARDTPSPVTIAAAAGAALAGQEVATDHYSPDLSAMAGSAALARRLFDRTGIDRADLDLLMVYDAFTPVLFMQLEGLGFCAPGEAKDLVASGVFAPGGSLPLNTNGGLIGEGYIHGLNLATEAVRQLRGTAANQLDRVELALVSASRTGVVLASA</sequence>
<protein>
    <submittedName>
        <fullName evidence="2">Lipid-transfer protein</fullName>
    </submittedName>
</protein>
<dbReference type="STRING" id="298654.FraEuI1c_4190"/>
<dbReference type="PANTHER" id="PTHR42870">
    <property type="entry name" value="ACETYL-COA C-ACETYLTRANSFERASE"/>
    <property type="match status" value="1"/>
</dbReference>
<dbReference type="AlphaFoldDB" id="E3JAJ7"/>
<feature type="domain" description="Thiolase C-terminal" evidence="1">
    <location>
        <begin position="264"/>
        <end position="379"/>
    </location>
</feature>
<reference evidence="2 3" key="1">
    <citation type="submission" date="2010-10" db="EMBL/GenBank/DDBJ databases">
        <title>Complete sequence of Frankia sp. EuI1c.</title>
        <authorList>
            <consortium name="US DOE Joint Genome Institute"/>
            <person name="Lucas S."/>
            <person name="Copeland A."/>
            <person name="Lapidus A."/>
            <person name="Cheng J.-F."/>
            <person name="Bruce D."/>
            <person name="Goodwin L."/>
            <person name="Pitluck S."/>
            <person name="Chertkov O."/>
            <person name="Detter J.C."/>
            <person name="Han C."/>
            <person name="Tapia R."/>
            <person name="Land M."/>
            <person name="Hauser L."/>
            <person name="Jeffries C."/>
            <person name="Kyrpides N."/>
            <person name="Ivanova N."/>
            <person name="Mikhailova N."/>
            <person name="Beauchemin N."/>
            <person name="Sen A."/>
            <person name="Sur S.A."/>
            <person name="Gtari M."/>
            <person name="Wall L."/>
            <person name="Tisa L."/>
            <person name="Woyke T."/>
        </authorList>
    </citation>
    <scope>NUCLEOTIDE SEQUENCE [LARGE SCALE GENOMIC DNA]</scope>
    <source>
        <strain evidence="3">DSM 45817 / CECT 9037 / EuI1c</strain>
    </source>
</reference>
<gene>
    <name evidence="2" type="ordered locus">FraEuI1c_4190</name>
</gene>
<dbReference type="eggNOG" id="COG0183">
    <property type="taxonomic scope" value="Bacteria"/>
</dbReference>
<accession>E3JAJ7</accession>
<dbReference type="NCBIfam" id="NF005892">
    <property type="entry name" value="PRK07855.1"/>
    <property type="match status" value="1"/>
</dbReference>
<dbReference type="KEGG" id="fri:FraEuI1c_4190"/>
<dbReference type="RefSeq" id="WP_013425307.1">
    <property type="nucleotide sequence ID" value="NC_014666.1"/>
</dbReference>
<evidence type="ECO:0000313" key="3">
    <source>
        <dbReference type="Proteomes" id="UP000002484"/>
    </source>
</evidence>
<dbReference type="CDD" id="cd00829">
    <property type="entry name" value="SCP-x_thiolase"/>
    <property type="match status" value="1"/>
</dbReference>
<dbReference type="EMBL" id="CP002299">
    <property type="protein sequence ID" value="ADP82189.1"/>
    <property type="molecule type" value="Genomic_DNA"/>
</dbReference>